<keyword evidence="3" id="KW-1185">Reference proteome</keyword>
<evidence type="ECO:0000256" key="1">
    <source>
        <dbReference type="SAM" id="MobiDB-lite"/>
    </source>
</evidence>
<name>A0A5C3LWL9_9AGAR</name>
<dbReference type="EMBL" id="ML213610">
    <property type="protein sequence ID" value="TFK37125.1"/>
    <property type="molecule type" value="Genomic_DNA"/>
</dbReference>
<organism evidence="2 3">
    <name type="scientific">Crucibulum laeve</name>
    <dbReference type="NCBI Taxonomy" id="68775"/>
    <lineage>
        <taxon>Eukaryota</taxon>
        <taxon>Fungi</taxon>
        <taxon>Dikarya</taxon>
        <taxon>Basidiomycota</taxon>
        <taxon>Agaricomycotina</taxon>
        <taxon>Agaricomycetes</taxon>
        <taxon>Agaricomycetidae</taxon>
        <taxon>Agaricales</taxon>
        <taxon>Agaricineae</taxon>
        <taxon>Nidulariaceae</taxon>
        <taxon>Crucibulum</taxon>
    </lineage>
</organism>
<dbReference type="AlphaFoldDB" id="A0A5C3LWL9"/>
<sequence>MQTIAAKMSASNPAIKSAFVAINALFWSPDGTNARTWAWTPARNTASMERDLNPSFESSPRFFPSHSSRDRWYSGE</sequence>
<feature type="compositionally biased region" description="Low complexity" evidence="1">
    <location>
        <begin position="57"/>
        <end position="66"/>
    </location>
</feature>
<feature type="compositionally biased region" description="Basic and acidic residues" evidence="1">
    <location>
        <begin position="67"/>
        <end position="76"/>
    </location>
</feature>
<evidence type="ECO:0000313" key="2">
    <source>
        <dbReference type="EMBL" id="TFK37125.1"/>
    </source>
</evidence>
<protein>
    <submittedName>
        <fullName evidence="2">Uncharacterized protein</fullName>
    </submittedName>
</protein>
<gene>
    <name evidence="2" type="ORF">BDQ12DRAFT_685831</name>
</gene>
<reference evidence="2 3" key="1">
    <citation type="journal article" date="2019" name="Nat. Ecol. Evol.">
        <title>Megaphylogeny resolves global patterns of mushroom evolution.</title>
        <authorList>
            <person name="Varga T."/>
            <person name="Krizsan K."/>
            <person name="Foldi C."/>
            <person name="Dima B."/>
            <person name="Sanchez-Garcia M."/>
            <person name="Sanchez-Ramirez S."/>
            <person name="Szollosi G.J."/>
            <person name="Szarkandi J.G."/>
            <person name="Papp V."/>
            <person name="Albert L."/>
            <person name="Andreopoulos W."/>
            <person name="Angelini C."/>
            <person name="Antonin V."/>
            <person name="Barry K.W."/>
            <person name="Bougher N.L."/>
            <person name="Buchanan P."/>
            <person name="Buyck B."/>
            <person name="Bense V."/>
            <person name="Catcheside P."/>
            <person name="Chovatia M."/>
            <person name="Cooper J."/>
            <person name="Damon W."/>
            <person name="Desjardin D."/>
            <person name="Finy P."/>
            <person name="Geml J."/>
            <person name="Haridas S."/>
            <person name="Hughes K."/>
            <person name="Justo A."/>
            <person name="Karasinski D."/>
            <person name="Kautmanova I."/>
            <person name="Kiss B."/>
            <person name="Kocsube S."/>
            <person name="Kotiranta H."/>
            <person name="LaButti K.M."/>
            <person name="Lechner B.E."/>
            <person name="Liimatainen K."/>
            <person name="Lipzen A."/>
            <person name="Lukacs Z."/>
            <person name="Mihaltcheva S."/>
            <person name="Morgado L.N."/>
            <person name="Niskanen T."/>
            <person name="Noordeloos M.E."/>
            <person name="Ohm R.A."/>
            <person name="Ortiz-Santana B."/>
            <person name="Ovrebo C."/>
            <person name="Racz N."/>
            <person name="Riley R."/>
            <person name="Savchenko A."/>
            <person name="Shiryaev A."/>
            <person name="Soop K."/>
            <person name="Spirin V."/>
            <person name="Szebenyi C."/>
            <person name="Tomsovsky M."/>
            <person name="Tulloss R.E."/>
            <person name="Uehling J."/>
            <person name="Grigoriev I.V."/>
            <person name="Vagvolgyi C."/>
            <person name="Papp T."/>
            <person name="Martin F.M."/>
            <person name="Miettinen O."/>
            <person name="Hibbett D.S."/>
            <person name="Nagy L.G."/>
        </authorList>
    </citation>
    <scope>NUCLEOTIDE SEQUENCE [LARGE SCALE GENOMIC DNA]</scope>
    <source>
        <strain evidence="2 3">CBS 166.37</strain>
    </source>
</reference>
<accession>A0A5C3LWL9</accession>
<evidence type="ECO:0000313" key="3">
    <source>
        <dbReference type="Proteomes" id="UP000308652"/>
    </source>
</evidence>
<proteinExistence type="predicted"/>
<dbReference type="Proteomes" id="UP000308652">
    <property type="component" value="Unassembled WGS sequence"/>
</dbReference>
<feature type="region of interest" description="Disordered" evidence="1">
    <location>
        <begin position="57"/>
        <end position="76"/>
    </location>
</feature>